<evidence type="ECO:0000313" key="3">
    <source>
        <dbReference type="Proteomes" id="UP000222542"/>
    </source>
</evidence>
<dbReference type="SUPFAM" id="SSF48264">
    <property type="entry name" value="Cytochrome P450"/>
    <property type="match status" value="1"/>
</dbReference>
<dbReference type="EMBL" id="AYRZ02000003">
    <property type="protein sequence ID" value="PHT87669.1"/>
    <property type="molecule type" value="Genomic_DNA"/>
</dbReference>
<dbReference type="Pfam" id="PF00067">
    <property type="entry name" value="p450"/>
    <property type="match status" value="1"/>
</dbReference>
<dbReference type="Proteomes" id="UP000222542">
    <property type="component" value="Unassembled WGS sequence"/>
</dbReference>
<dbReference type="GO" id="GO:0016705">
    <property type="term" value="F:oxidoreductase activity, acting on paired donors, with incorporation or reduction of molecular oxygen"/>
    <property type="evidence" value="ECO:0007669"/>
    <property type="project" value="InterPro"/>
</dbReference>
<comment type="caution">
    <text evidence="2">The sequence shown here is derived from an EMBL/GenBank/DDBJ whole genome shotgun (WGS) entry which is preliminary data.</text>
</comment>
<dbReference type="InterPro" id="IPR001128">
    <property type="entry name" value="Cyt_P450"/>
</dbReference>
<keyword evidence="3" id="KW-1185">Reference proteome</keyword>
<protein>
    <recommendedName>
        <fullName evidence="4">Cytochrome P450 89A2-like</fullName>
    </recommendedName>
</protein>
<dbReference type="PANTHER" id="PTHR24281">
    <property type="entry name" value="STEROID 21-HYDROXYLASE-RELATED"/>
    <property type="match status" value="1"/>
</dbReference>
<keyword evidence="1" id="KW-0560">Oxidoreductase</keyword>
<proteinExistence type="predicted"/>
<name>A0A2G3A0B3_CAPAN</name>
<evidence type="ECO:0008006" key="4">
    <source>
        <dbReference type="Google" id="ProtNLM"/>
    </source>
</evidence>
<dbReference type="PRINTS" id="PR00463">
    <property type="entry name" value="EP450I"/>
</dbReference>
<sequence>MSSNSNSNSNSSDRQFIMDRKKLRRLGILRNLKVEYGPLFTLNIGSCSAIFVASHSLAYQALVQQGAVFSDRPRVVPIGAVVNSNQRITNSASYGPVWRLLRRNLMSEILHPSHVKS</sequence>
<evidence type="ECO:0000256" key="1">
    <source>
        <dbReference type="ARBA" id="ARBA00023002"/>
    </source>
</evidence>
<reference evidence="2 3" key="2">
    <citation type="journal article" date="2017" name="Genome Biol.">
        <title>New reference genome sequences of hot pepper reveal the massive evolution of plant disease-resistance genes by retroduplication.</title>
        <authorList>
            <person name="Kim S."/>
            <person name="Park J."/>
            <person name="Yeom S.I."/>
            <person name="Kim Y.M."/>
            <person name="Seo E."/>
            <person name="Kim K.T."/>
            <person name="Kim M.S."/>
            <person name="Lee J.M."/>
            <person name="Cheong K."/>
            <person name="Shin H.S."/>
            <person name="Kim S.B."/>
            <person name="Han K."/>
            <person name="Lee J."/>
            <person name="Park M."/>
            <person name="Lee H.A."/>
            <person name="Lee H.Y."/>
            <person name="Lee Y."/>
            <person name="Oh S."/>
            <person name="Lee J.H."/>
            <person name="Choi E."/>
            <person name="Choi E."/>
            <person name="Lee S.E."/>
            <person name="Jeon J."/>
            <person name="Kim H."/>
            <person name="Choi G."/>
            <person name="Song H."/>
            <person name="Lee J."/>
            <person name="Lee S.C."/>
            <person name="Kwon J.K."/>
            <person name="Lee H.Y."/>
            <person name="Koo N."/>
            <person name="Hong Y."/>
            <person name="Kim R.W."/>
            <person name="Kang W.H."/>
            <person name="Huh J.H."/>
            <person name="Kang B.C."/>
            <person name="Yang T.J."/>
            <person name="Lee Y.H."/>
            <person name="Bennetzen J.L."/>
            <person name="Choi D."/>
        </authorList>
    </citation>
    <scope>NUCLEOTIDE SEQUENCE [LARGE SCALE GENOMIC DNA]</scope>
    <source>
        <strain evidence="3">cv. CM334</strain>
    </source>
</reference>
<dbReference type="GO" id="GO:0004497">
    <property type="term" value="F:monooxygenase activity"/>
    <property type="evidence" value="ECO:0007669"/>
    <property type="project" value="InterPro"/>
</dbReference>
<dbReference type="AlphaFoldDB" id="A0A2G3A0B3"/>
<dbReference type="GO" id="GO:0005506">
    <property type="term" value="F:iron ion binding"/>
    <property type="evidence" value="ECO:0007669"/>
    <property type="project" value="InterPro"/>
</dbReference>
<dbReference type="InterPro" id="IPR036396">
    <property type="entry name" value="Cyt_P450_sf"/>
</dbReference>
<dbReference type="Gene3D" id="1.10.630.10">
    <property type="entry name" value="Cytochrome P450"/>
    <property type="match status" value="1"/>
</dbReference>
<gene>
    <name evidence="2" type="ORF">T459_09775</name>
</gene>
<evidence type="ECO:0000313" key="2">
    <source>
        <dbReference type="EMBL" id="PHT87669.1"/>
    </source>
</evidence>
<dbReference type="GO" id="GO:0020037">
    <property type="term" value="F:heme binding"/>
    <property type="evidence" value="ECO:0007669"/>
    <property type="project" value="InterPro"/>
</dbReference>
<accession>A0A2G3A0B3</accession>
<dbReference type="Gramene" id="PHT87669">
    <property type="protein sequence ID" value="PHT87669"/>
    <property type="gene ID" value="T459_09775"/>
</dbReference>
<reference evidence="2 3" key="1">
    <citation type="journal article" date="2014" name="Nat. Genet.">
        <title>Genome sequence of the hot pepper provides insights into the evolution of pungency in Capsicum species.</title>
        <authorList>
            <person name="Kim S."/>
            <person name="Park M."/>
            <person name="Yeom S.I."/>
            <person name="Kim Y.M."/>
            <person name="Lee J.M."/>
            <person name="Lee H.A."/>
            <person name="Seo E."/>
            <person name="Choi J."/>
            <person name="Cheong K."/>
            <person name="Kim K.T."/>
            <person name="Jung K."/>
            <person name="Lee G.W."/>
            <person name="Oh S.K."/>
            <person name="Bae C."/>
            <person name="Kim S.B."/>
            <person name="Lee H.Y."/>
            <person name="Kim S.Y."/>
            <person name="Kim M.S."/>
            <person name="Kang B.C."/>
            <person name="Jo Y.D."/>
            <person name="Yang H.B."/>
            <person name="Jeong H.J."/>
            <person name="Kang W.H."/>
            <person name="Kwon J.K."/>
            <person name="Shin C."/>
            <person name="Lim J.Y."/>
            <person name="Park J.H."/>
            <person name="Huh J.H."/>
            <person name="Kim J.S."/>
            <person name="Kim B.D."/>
            <person name="Cohen O."/>
            <person name="Paran I."/>
            <person name="Suh M.C."/>
            <person name="Lee S.B."/>
            <person name="Kim Y.K."/>
            <person name="Shin Y."/>
            <person name="Noh S.J."/>
            <person name="Park J."/>
            <person name="Seo Y.S."/>
            <person name="Kwon S.Y."/>
            <person name="Kim H.A."/>
            <person name="Park J.M."/>
            <person name="Kim H.J."/>
            <person name="Choi S.B."/>
            <person name="Bosland P.W."/>
            <person name="Reeves G."/>
            <person name="Jo S.H."/>
            <person name="Lee B.W."/>
            <person name="Cho H.T."/>
            <person name="Choi H.S."/>
            <person name="Lee M.S."/>
            <person name="Yu Y."/>
            <person name="Do Choi Y."/>
            <person name="Park B.S."/>
            <person name="van Deynze A."/>
            <person name="Ashrafi H."/>
            <person name="Hill T."/>
            <person name="Kim W.T."/>
            <person name="Pai H.S."/>
            <person name="Ahn H.K."/>
            <person name="Yeam I."/>
            <person name="Giovannoni J.J."/>
            <person name="Rose J.K."/>
            <person name="Sorensen I."/>
            <person name="Lee S.J."/>
            <person name="Kim R.W."/>
            <person name="Choi I.Y."/>
            <person name="Choi B.S."/>
            <person name="Lim J.S."/>
            <person name="Lee Y.H."/>
            <person name="Choi D."/>
        </authorList>
    </citation>
    <scope>NUCLEOTIDE SEQUENCE [LARGE SCALE GENOMIC DNA]</scope>
    <source>
        <strain evidence="3">cv. CM334</strain>
    </source>
</reference>
<dbReference type="InterPro" id="IPR002401">
    <property type="entry name" value="Cyt_P450_E_grp-I"/>
</dbReference>
<dbReference type="OMA" id="KVEYGPL"/>
<organism evidence="2 3">
    <name type="scientific">Capsicum annuum</name>
    <name type="common">Capsicum pepper</name>
    <dbReference type="NCBI Taxonomy" id="4072"/>
    <lineage>
        <taxon>Eukaryota</taxon>
        <taxon>Viridiplantae</taxon>
        <taxon>Streptophyta</taxon>
        <taxon>Embryophyta</taxon>
        <taxon>Tracheophyta</taxon>
        <taxon>Spermatophyta</taxon>
        <taxon>Magnoliopsida</taxon>
        <taxon>eudicotyledons</taxon>
        <taxon>Gunneridae</taxon>
        <taxon>Pentapetalae</taxon>
        <taxon>asterids</taxon>
        <taxon>lamiids</taxon>
        <taxon>Solanales</taxon>
        <taxon>Solanaceae</taxon>
        <taxon>Solanoideae</taxon>
        <taxon>Capsiceae</taxon>
        <taxon>Capsicum</taxon>
    </lineage>
</organism>